<dbReference type="Proteomes" id="UP001602245">
    <property type="component" value="Unassembled WGS sequence"/>
</dbReference>
<sequence>MTGHRARTLLAAGAVVLVVLTGCGGTKSPPSAATGTMASLPPGEVVNLALSDIERFWTATYPTISGGKAFQPIQGGYHPYTQSSPPPACGGEEGVYQPNAFYCPIGDFIAWDAEKLIPQLQSNFGQLLVALVMAHEYGHAVQHRQGVTDQPTVVLEQQADCYAGAWLADAMAGHSGSFKGITPAQIDDALAGMLLLRDQPGTSATNEGAHGNAFDRIRALQDGVQNGAVKCSGYNATNLPITEVPFTRERDAATGGNLPYDEAVDTILKDVEAYWAKAYPQLTGQPWKPLTVQPFDPSSAPACPAPDAIAGGAAFYCPDGDFIAYDDQKLRALYEQFGDNAVGLILGDLYARAVQHRRGQSTEGSSGQLAVDCLNGSWTYDLLHRGTQTDATTLSPGDLDEAVGALLALGRATGGSGASGFDRIAAYRNGVLNGLSACK</sequence>
<keyword evidence="6" id="KW-1185">Reference proteome</keyword>
<dbReference type="RefSeq" id="WP_020518166.1">
    <property type="nucleotide sequence ID" value="NZ_JBIAZU010000002.1"/>
</dbReference>
<proteinExistence type="predicted"/>
<keyword evidence="4" id="KW-0472">Membrane</keyword>
<comment type="subcellular location">
    <subcellularLocation>
        <location evidence="1">Membrane</location>
        <topology evidence="1">Single-pass membrane protein</topology>
    </subcellularLocation>
</comment>
<dbReference type="PROSITE" id="PS51257">
    <property type="entry name" value="PROKAR_LIPOPROTEIN"/>
    <property type="match status" value="1"/>
</dbReference>
<dbReference type="InterPro" id="IPR007343">
    <property type="entry name" value="Uncharacterised_pept_Zn_put"/>
</dbReference>
<evidence type="ECO:0000256" key="4">
    <source>
        <dbReference type="ARBA" id="ARBA00023136"/>
    </source>
</evidence>
<dbReference type="EMBL" id="JBIAZU010000002">
    <property type="protein sequence ID" value="MFF5289769.1"/>
    <property type="molecule type" value="Genomic_DNA"/>
</dbReference>
<evidence type="ECO:0000256" key="2">
    <source>
        <dbReference type="ARBA" id="ARBA00022692"/>
    </source>
</evidence>
<keyword evidence="3" id="KW-1133">Transmembrane helix</keyword>
<reference evidence="5 6" key="1">
    <citation type="submission" date="2024-10" db="EMBL/GenBank/DDBJ databases">
        <title>The Natural Products Discovery Center: Release of the First 8490 Sequenced Strains for Exploring Actinobacteria Biosynthetic Diversity.</title>
        <authorList>
            <person name="Kalkreuter E."/>
            <person name="Kautsar S.A."/>
            <person name="Yang D."/>
            <person name="Bader C.D."/>
            <person name="Teijaro C.N."/>
            <person name="Fluegel L."/>
            <person name="Davis C.M."/>
            <person name="Simpson J.R."/>
            <person name="Lauterbach L."/>
            <person name="Steele A.D."/>
            <person name="Gui C."/>
            <person name="Meng S."/>
            <person name="Li G."/>
            <person name="Viehrig K."/>
            <person name="Ye F."/>
            <person name="Su P."/>
            <person name="Kiefer A.F."/>
            <person name="Nichols A."/>
            <person name="Cepeda A.J."/>
            <person name="Yan W."/>
            <person name="Fan B."/>
            <person name="Jiang Y."/>
            <person name="Adhikari A."/>
            <person name="Zheng C.-J."/>
            <person name="Schuster L."/>
            <person name="Cowan T.M."/>
            <person name="Smanski M.J."/>
            <person name="Chevrette M.G."/>
            <person name="De Carvalho L.P.S."/>
            <person name="Shen B."/>
        </authorList>
    </citation>
    <scope>NUCLEOTIDE SEQUENCE [LARGE SCALE GENOMIC DNA]</scope>
    <source>
        <strain evidence="5 6">NPDC000087</strain>
    </source>
</reference>
<evidence type="ECO:0000313" key="6">
    <source>
        <dbReference type="Proteomes" id="UP001602245"/>
    </source>
</evidence>
<accession>A0ABW6WAQ5</accession>
<dbReference type="Pfam" id="PF04228">
    <property type="entry name" value="Zn_peptidase"/>
    <property type="match status" value="1"/>
</dbReference>
<keyword evidence="2" id="KW-0812">Transmembrane</keyword>
<organism evidence="5 6">
    <name type="scientific">Paractinoplanes globisporus</name>
    <dbReference type="NCBI Taxonomy" id="113565"/>
    <lineage>
        <taxon>Bacteria</taxon>
        <taxon>Bacillati</taxon>
        <taxon>Actinomycetota</taxon>
        <taxon>Actinomycetes</taxon>
        <taxon>Micromonosporales</taxon>
        <taxon>Micromonosporaceae</taxon>
        <taxon>Paractinoplanes</taxon>
    </lineage>
</organism>
<dbReference type="SUPFAM" id="SSF55486">
    <property type="entry name" value="Metalloproteases ('zincins'), catalytic domain"/>
    <property type="match status" value="1"/>
</dbReference>
<evidence type="ECO:0000313" key="5">
    <source>
        <dbReference type="EMBL" id="MFF5289769.1"/>
    </source>
</evidence>
<dbReference type="PANTHER" id="PTHR30168:SF0">
    <property type="entry name" value="INNER MEMBRANE PROTEIN"/>
    <property type="match status" value="1"/>
</dbReference>
<dbReference type="PANTHER" id="PTHR30168">
    <property type="entry name" value="PUTATIVE MEMBRANE PROTEIN YPFJ"/>
    <property type="match status" value="1"/>
</dbReference>
<comment type="caution">
    <text evidence="5">The sequence shown here is derived from an EMBL/GenBank/DDBJ whole genome shotgun (WGS) entry which is preliminary data.</text>
</comment>
<protein>
    <submittedName>
        <fullName evidence="5">Neutral zinc metallopeptidase</fullName>
    </submittedName>
</protein>
<gene>
    <name evidence="5" type="ORF">ACFY35_10035</name>
</gene>
<evidence type="ECO:0000256" key="1">
    <source>
        <dbReference type="ARBA" id="ARBA00004167"/>
    </source>
</evidence>
<name>A0ABW6WAQ5_9ACTN</name>
<evidence type="ECO:0000256" key="3">
    <source>
        <dbReference type="ARBA" id="ARBA00022989"/>
    </source>
</evidence>